<dbReference type="EMBL" id="LS483470">
    <property type="protein sequence ID" value="SQI43506.1"/>
    <property type="molecule type" value="Genomic_DNA"/>
</dbReference>
<protein>
    <submittedName>
        <fullName evidence="3">Uncharacterized protein conserved in bacteria</fullName>
    </submittedName>
</protein>
<gene>
    <name evidence="3" type="ORF">NCTC12151_03102</name>
</gene>
<dbReference type="PANTHER" id="PTHR35568:SF1">
    <property type="entry name" value="TRANSCRIPTIONAL REGULATOR DAUR"/>
    <property type="match status" value="1"/>
</dbReference>
<evidence type="ECO:0000259" key="2">
    <source>
        <dbReference type="Pfam" id="PF13309"/>
    </source>
</evidence>
<name>A0A2X4UUG1_9GAMM</name>
<dbReference type="Pfam" id="PF08348">
    <property type="entry name" value="PAS_6"/>
    <property type="match status" value="1"/>
</dbReference>
<proteinExistence type="predicted"/>
<sequence length="227" mass="24773">MAPKTAVSKKTRQTSESDENALLLREAKKIAFALGKMFAPGCEVVVHDLTHPEHAVVAIENPLSGRKVGSPATELGLARIQNAEFPDIVQNYRNHFPDGREAKSTSIGLRNSKDEYVAALCLNLDVSLFTTMQRVLEQFTAIDSPQMPVGESLKTWKLDDVRAEINRYAATLNTQPRALTSAQRQKLIRALSEQGLLQLRGAATAAADTLGISRVSIYNALKSASTE</sequence>
<dbReference type="InterPro" id="IPR039445">
    <property type="entry name" value="DauR-like_HTH"/>
</dbReference>
<dbReference type="InterPro" id="IPR039446">
    <property type="entry name" value="DauR-like"/>
</dbReference>
<evidence type="ECO:0000313" key="4">
    <source>
        <dbReference type="Proteomes" id="UP000249005"/>
    </source>
</evidence>
<keyword evidence="4" id="KW-1185">Reference proteome</keyword>
<evidence type="ECO:0000259" key="1">
    <source>
        <dbReference type="Pfam" id="PF08348"/>
    </source>
</evidence>
<evidence type="ECO:0000313" key="3">
    <source>
        <dbReference type="EMBL" id="SQI43506.1"/>
    </source>
</evidence>
<reference evidence="3 4" key="1">
    <citation type="submission" date="2018-06" db="EMBL/GenBank/DDBJ databases">
        <authorList>
            <consortium name="Pathogen Informatics"/>
            <person name="Doyle S."/>
        </authorList>
    </citation>
    <scope>NUCLEOTIDE SEQUENCE [LARGE SCALE GENOMIC DNA]</scope>
    <source>
        <strain evidence="3 4">NCTC12151</strain>
    </source>
</reference>
<dbReference type="OrthoDB" id="9796595at2"/>
<accession>A0A2X4UUG1</accession>
<dbReference type="RefSeq" id="WP_111741442.1">
    <property type="nucleotide sequence ID" value="NZ_LR698987.1"/>
</dbReference>
<dbReference type="Pfam" id="PF13309">
    <property type="entry name" value="HTH_22"/>
    <property type="match status" value="1"/>
</dbReference>
<feature type="domain" description="YheO-like" evidence="1">
    <location>
        <begin position="24"/>
        <end position="134"/>
    </location>
</feature>
<dbReference type="InterPro" id="IPR013559">
    <property type="entry name" value="YheO"/>
</dbReference>
<dbReference type="PANTHER" id="PTHR35568">
    <property type="entry name" value="TRANSCRIPTIONAL REGULATOR DAUR"/>
    <property type="match status" value="1"/>
</dbReference>
<feature type="domain" description="Transcriptional regulator DauR-like HTH" evidence="2">
    <location>
        <begin position="163"/>
        <end position="222"/>
    </location>
</feature>
<dbReference type="Proteomes" id="UP000249005">
    <property type="component" value="Chromosome 1"/>
</dbReference>
<dbReference type="KEGG" id="lri:NCTC12151_03102"/>
<dbReference type="AlphaFoldDB" id="A0A2X4UUG1"/>
<organism evidence="3 4">
    <name type="scientific">Leminorella richardii</name>
    <dbReference type="NCBI Taxonomy" id="158841"/>
    <lineage>
        <taxon>Bacteria</taxon>
        <taxon>Pseudomonadati</taxon>
        <taxon>Pseudomonadota</taxon>
        <taxon>Gammaproteobacteria</taxon>
        <taxon>Enterobacterales</taxon>
        <taxon>Budviciaceae</taxon>
        <taxon>Leminorella</taxon>
    </lineage>
</organism>